<evidence type="ECO:0000256" key="1">
    <source>
        <dbReference type="ARBA" id="ARBA00004395"/>
    </source>
</evidence>
<dbReference type="InterPro" id="IPR007255">
    <property type="entry name" value="COG8"/>
</dbReference>
<dbReference type="Pfam" id="PF04124">
    <property type="entry name" value="Dor1"/>
    <property type="match status" value="1"/>
</dbReference>
<evidence type="ECO:0000313" key="11">
    <source>
        <dbReference type="Proteomes" id="UP000281553"/>
    </source>
</evidence>
<keyword evidence="9" id="KW-1133">Transmembrane helix</keyword>
<dbReference type="GO" id="GO:0017119">
    <property type="term" value="C:Golgi transport complex"/>
    <property type="evidence" value="ECO:0007669"/>
    <property type="project" value="InterPro"/>
</dbReference>
<keyword evidence="9" id="KW-0812">Transmembrane</keyword>
<accession>A0A3P7LPS7</accession>
<gene>
    <name evidence="10" type="ORF">DILT_LOCUS11051</name>
</gene>
<feature type="transmembrane region" description="Helical" evidence="9">
    <location>
        <begin position="6"/>
        <end position="24"/>
    </location>
</feature>
<evidence type="ECO:0000256" key="5">
    <source>
        <dbReference type="ARBA" id="ARBA00022927"/>
    </source>
</evidence>
<evidence type="ECO:0000256" key="9">
    <source>
        <dbReference type="SAM" id="Phobius"/>
    </source>
</evidence>
<name>A0A3P7LPS7_DIBLA</name>
<keyword evidence="7 9" id="KW-0472">Membrane</keyword>
<keyword evidence="4" id="KW-0813">Transport</keyword>
<comment type="similarity">
    <text evidence="2">Belongs to the COG8 family.</text>
</comment>
<dbReference type="AlphaFoldDB" id="A0A3P7LPS7"/>
<keyword evidence="6" id="KW-0333">Golgi apparatus</keyword>
<organism evidence="10 11">
    <name type="scientific">Dibothriocephalus latus</name>
    <name type="common">Fish tapeworm</name>
    <name type="synonym">Diphyllobothrium latum</name>
    <dbReference type="NCBI Taxonomy" id="60516"/>
    <lineage>
        <taxon>Eukaryota</taxon>
        <taxon>Metazoa</taxon>
        <taxon>Spiralia</taxon>
        <taxon>Lophotrochozoa</taxon>
        <taxon>Platyhelminthes</taxon>
        <taxon>Cestoda</taxon>
        <taxon>Eucestoda</taxon>
        <taxon>Diphyllobothriidea</taxon>
        <taxon>Diphyllobothriidae</taxon>
        <taxon>Dibothriocephalus</taxon>
    </lineage>
</organism>
<proteinExistence type="inferred from homology"/>
<evidence type="ECO:0000256" key="2">
    <source>
        <dbReference type="ARBA" id="ARBA00006419"/>
    </source>
</evidence>
<dbReference type="PANTHER" id="PTHR21311">
    <property type="entry name" value="CONSERVED OLIGOMERIC GOLGI COMPLEX COMPONENT 8"/>
    <property type="match status" value="1"/>
</dbReference>
<evidence type="ECO:0000256" key="4">
    <source>
        <dbReference type="ARBA" id="ARBA00022448"/>
    </source>
</evidence>
<dbReference type="Proteomes" id="UP000281553">
    <property type="component" value="Unassembled WGS sequence"/>
</dbReference>
<keyword evidence="5" id="KW-0653">Protein transport</keyword>
<comment type="subcellular location">
    <subcellularLocation>
        <location evidence="1">Golgi apparatus membrane</location>
        <topology evidence="1">Peripheral membrane protein</topology>
    </subcellularLocation>
</comment>
<dbReference type="GO" id="GO:0015031">
    <property type="term" value="P:protein transport"/>
    <property type="evidence" value="ECO:0007669"/>
    <property type="project" value="UniProtKB-KW"/>
</dbReference>
<dbReference type="OrthoDB" id="1661054at2759"/>
<protein>
    <recommendedName>
        <fullName evidence="3">Conserved oligomeric Golgi complex subunit 8</fullName>
    </recommendedName>
    <alternativeName>
        <fullName evidence="8">Component of oligomeric Golgi complex 8</fullName>
    </alternativeName>
</protein>
<dbReference type="GO" id="GO:0000139">
    <property type="term" value="C:Golgi membrane"/>
    <property type="evidence" value="ECO:0007669"/>
    <property type="project" value="UniProtKB-SubCell"/>
</dbReference>
<dbReference type="EMBL" id="UYRU01061793">
    <property type="protein sequence ID" value="VDN15220.1"/>
    <property type="molecule type" value="Genomic_DNA"/>
</dbReference>
<reference evidence="10 11" key="1">
    <citation type="submission" date="2018-11" db="EMBL/GenBank/DDBJ databases">
        <authorList>
            <consortium name="Pathogen Informatics"/>
        </authorList>
    </citation>
    <scope>NUCLEOTIDE SEQUENCE [LARGE SCALE GENOMIC DNA]</scope>
</reference>
<dbReference type="GO" id="GO:0006891">
    <property type="term" value="P:intra-Golgi vesicle-mediated transport"/>
    <property type="evidence" value="ECO:0007669"/>
    <property type="project" value="TreeGrafter"/>
</dbReference>
<evidence type="ECO:0000313" key="10">
    <source>
        <dbReference type="EMBL" id="VDN15220.1"/>
    </source>
</evidence>
<keyword evidence="11" id="KW-1185">Reference proteome</keyword>
<dbReference type="PANTHER" id="PTHR21311:SF0">
    <property type="entry name" value="CONSERVED OLIGOMERIC GOLGI COMPLEX SUBUNIT 8"/>
    <property type="match status" value="1"/>
</dbReference>
<evidence type="ECO:0000256" key="7">
    <source>
        <dbReference type="ARBA" id="ARBA00023136"/>
    </source>
</evidence>
<evidence type="ECO:0000256" key="3">
    <source>
        <dbReference type="ARBA" id="ARBA00020983"/>
    </source>
</evidence>
<sequence>MVNAYSLDGVVTIGLLIICTCAYMRRVPKLRSCLDMESVSVPSEASESKQSEVEKLMQLLFLSSVQMDTVDDQQLIGCVAQLSALSLQELAEAPSRIQAEEESLRHQTEKLAVENYPIFLANASTSREVHREFESISTSNDLLLNLVSQALSTAQAISRKTDNYGLKFRRNARLAQNHTQVPFRYAPLLFYVNPRRTVFFSCQLLEFLELPQLMETCVQNGYYEDALNILAHAKRICKKHGQSVPVVRIIAAQTEQISGQLFFQLCKQLREPITLPVCLKVSIHPHAR</sequence>
<evidence type="ECO:0000256" key="8">
    <source>
        <dbReference type="ARBA" id="ARBA00031347"/>
    </source>
</evidence>
<evidence type="ECO:0000256" key="6">
    <source>
        <dbReference type="ARBA" id="ARBA00023034"/>
    </source>
</evidence>